<proteinExistence type="predicted"/>
<feature type="compositionally biased region" description="Basic and acidic residues" evidence="1">
    <location>
        <begin position="50"/>
        <end position="82"/>
    </location>
</feature>
<sequence length="82" mass="8989">MKTDKQQSENSIDENTNQNANSSYSGSGSMQPGGSTGEAGRLNDYSEEEEKTKEQIENENKSRNTEGKSIDEATDPSKLDKI</sequence>
<feature type="region of interest" description="Disordered" evidence="1">
    <location>
        <begin position="1"/>
        <end position="82"/>
    </location>
</feature>
<keyword evidence="3" id="KW-1185">Reference proteome</keyword>
<comment type="caution">
    <text evidence="2">The sequence shown here is derived from an EMBL/GenBank/DDBJ whole genome shotgun (WGS) entry which is preliminary data.</text>
</comment>
<evidence type="ECO:0000313" key="3">
    <source>
        <dbReference type="Proteomes" id="UP001597138"/>
    </source>
</evidence>
<dbReference type="EMBL" id="JBHUDZ010000018">
    <property type="protein sequence ID" value="MFD1605390.1"/>
    <property type="molecule type" value="Genomic_DNA"/>
</dbReference>
<dbReference type="RefSeq" id="WP_379813211.1">
    <property type="nucleotide sequence ID" value="NZ_JBHUDZ010000018.1"/>
</dbReference>
<organism evidence="2 3">
    <name type="scientific">Flavobacterium artemisiae</name>
    <dbReference type="NCBI Taxonomy" id="2126556"/>
    <lineage>
        <taxon>Bacteria</taxon>
        <taxon>Pseudomonadati</taxon>
        <taxon>Bacteroidota</taxon>
        <taxon>Flavobacteriia</taxon>
        <taxon>Flavobacteriales</taxon>
        <taxon>Flavobacteriaceae</taxon>
        <taxon>Flavobacterium</taxon>
    </lineage>
</organism>
<dbReference type="Proteomes" id="UP001597138">
    <property type="component" value="Unassembled WGS sequence"/>
</dbReference>
<name>A0ABW4HL43_9FLAO</name>
<gene>
    <name evidence="2" type="ORF">ACFSC2_21825</name>
</gene>
<protein>
    <submittedName>
        <fullName evidence="2">Uncharacterized protein</fullName>
    </submittedName>
</protein>
<evidence type="ECO:0000313" key="2">
    <source>
        <dbReference type="EMBL" id="MFD1605390.1"/>
    </source>
</evidence>
<accession>A0ABW4HL43</accession>
<feature type="compositionally biased region" description="Polar residues" evidence="1">
    <location>
        <begin position="8"/>
        <end position="33"/>
    </location>
</feature>
<reference evidence="3" key="1">
    <citation type="journal article" date="2019" name="Int. J. Syst. Evol. Microbiol.">
        <title>The Global Catalogue of Microorganisms (GCM) 10K type strain sequencing project: providing services to taxonomists for standard genome sequencing and annotation.</title>
        <authorList>
            <consortium name="The Broad Institute Genomics Platform"/>
            <consortium name="The Broad Institute Genome Sequencing Center for Infectious Disease"/>
            <person name="Wu L."/>
            <person name="Ma J."/>
        </authorList>
    </citation>
    <scope>NUCLEOTIDE SEQUENCE [LARGE SCALE GENOMIC DNA]</scope>
    <source>
        <strain evidence="3">CCUG 70865</strain>
    </source>
</reference>
<evidence type="ECO:0000256" key="1">
    <source>
        <dbReference type="SAM" id="MobiDB-lite"/>
    </source>
</evidence>